<dbReference type="EMBL" id="MT774390">
    <property type="protein sequence ID" value="QOR59496.1"/>
    <property type="molecule type" value="Genomic_DNA"/>
</dbReference>
<name>A0A7M1RYY9_9CAUD</name>
<dbReference type="Proteomes" id="UP000593882">
    <property type="component" value="Segment"/>
</dbReference>
<reference evidence="1 2" key="1">
    <citation type="submission" date="2020-07" db="EMBL/GenBank/DDBJ databases">
        <title>Taxonomic proposal: Crassvirales, a new order of highly abundant and diverse bacterial viruses.</title>
        <authorList>
            <person name="Shkoporov A.N."/>
            <person name="Stockdale S.R."/>
            <person name="Guerin E."/>
            <person name="Ross R.P."/>
            <person name="Hill C."/>
        </authorList>
    </citation>
    <scope>NUCLEOTIDE SEQUENCE [LARGE SCALE GENOMIC DNA]</scope>
</reference>
<protein>
    <submittedName>
        <fullName evidence="1">Uncharacterized protein</fullName>
    </submittedName>
</protein>
<organism evidence="1 2">
    <name type="scientific">uncultured phage cr85_1</name>
    <dbReference type="NCBI Taxonomy" id="2772074"/>
    <lineage>
        <taxon>Viruses</taxon>
        <taxon>Duplodnaviria</taxon>
        <taxon>Heunggongvirae</taxon>
        <taxon>Uroviricota</taxon>
        <taxon>Caudoviricetes</taxon>
        <taxon>Crassvirales</taxon>
        <taxon>Steigviridae</taxon>
        <taxon>Asinivirinae</taxon>
        <taxon>Kahnovirus</taxon>
        <taxon>Kahnovirus oralis</taxon>
    </lineage>
</organism>
<dbReference type="GeneID" id="65130082"/>
<keyword evidence="2" id="KW-1185">Reference proteome</keyword>
<evidence type="ECO:0000313" key="2">
    <source>
        <dbReference type="Proteomes" id="UP000593882"/>
    </source>
</evidence>
<evidence type="ECO:0000313" key="1">
    <source>
        <dbReference type="EMBL" id="QOR59496.1"/>
    </source>
</evidence>
<accession>A0A7M1RYY9</accession>
<dbReference type="RefSeq" id="YP_010111654.1">
    <property type="nucleotide sequence ID" value="NC_055883.1"/>
</dbReference>
<proteinExistence type="predicted"/>
<dbReference type="KEGG" id="vg:65130082"/>
<sequence>MKVELENILDIGTTLYSLDENFKIKREVVVNIRSVFEQNVSHSPEIHTTYKISNTISNCYATDVRDSEIGKSWFTSKSDLLKKIAEQL</sequence>